<evidence type="ECO:0000256" key="4">
    <source>
        <dbReference type="ARBA" id="ARBA00023118"/>
    </source>
</evidence>
<keyword evidence="1" id="KW-0808">Transferase</keyword>
<feature type="domain" description="cGAS/DncV-like nucleotidyltransferase C-terminal helical" evidence="5">
    <location>
        <begin position="233"/>
        <end position="351"/>
    </location>
</feature>
<keyword evidence="2" id="KW-0548">Nucleotidyltransferase</keyword>
<gene>
    <name evidence="6" type="ORF">BJF93_20500</name>
</gene>
<dbReference type="InterPro" id="IPR058909">
    <property type="entry name" value="CD_NTase_C"/>
</dbReference>
<comment type="caution">
    <text evidence="6">The sequence shown here is derived from an EMBL/GenBank/DDBJ whole genome shotgun (WGS) entry which is preliminary data.</text>
</comment>
<evidence type="ECO:0000256" key="2">
    <source>
        <dbReference type="ARBA" id="ARBA00022695"/>
    </source>
</evidence>
<protein>
    <recommendedName>
        <fullName evidence="5">cGAS/DncV-like nucleotidyltransferase C-terminal helical domain-containing protein</fullName>
    </recommendedName>
</protein>
<name>A0A1Q9AVX9_9HYPH</name>
<reference evidence="6 7" key="1">
    <citation type="submission" date="2016-09" db="EMBL/GenBank/DDBJ databases">
        <title>Rhizobium sp. nov., a novel species isolated from the rice rhizosphere.</title>
        <authorList>
            <person name="Zhao J."/>
            <person name="Zhang X."/>
        </authorList>
    </citation>
    <scope>NUCLEOTIDE SEQUENCE [LARGE SCALE GENOMIC DNA]</scope>
    <source>
        <strain evidence="6 7">1.7048</strain>
    </source>
</reference>
<evidence type="ECO:0000259" key="5">
    <source>
        <dbReference type="Pfam" id="PF26305"/>
    </source>
</evidence>
<keyword evidence="3" id="KW-0547">Nucleotide-binding</keyword>
<dbReference type="Pfam" id="PF26305">
    <property type="entry name" value="CD_NTase_C"/>
    <property type="match status" value="1"/>
</dbReference>
<evidence type="ECO:0000313" key="6">
    <source>
        <dbReference type="EMBL" id="OLP59595.1"/>
    </source>
</evidence>
<evidence type="ECO:0000313" key="7">
    <source>
        <dbReference type="Proteomes" id="UP000186364"/>
    </source>
</evidence>
<dbReference type="Proteomes" id="UP000186364">
    <property type="component" value="Unassembled WGS sequence"/>
</dbReference>
<dbReference type="AlphaFoldDB" id="A0A1Q9AVX9"/>
<dbReference type="RefSeq" id="WP_075628154.1">
    <property type="nucleotide sequence ID" value="NZ_FOAM01000020.1"/>
</dbReference>
<proteinExistence type="predicted"/>
<dbReference type="OrthoDB" id="8264173at2"/>
<organism evidence="6 7">
    <name type="scientific">Xaviernesmea oryzae</name>
    <dbReference type="NCBI Taxonomy" id="464029"/>
    <lineage>
        <taxon>Bacteria</taxon>
        <taxon>Pseudomonadati</taxon>
        <taxon>Pseudomonadota</taxon>
        <taxon>Alphaproteobacteria</taxon>
        <taxon>Hyphomicrobiales</taxon>
        <taxon>Rhizobiaceae</taxon>
        <taxon>Rhizobium/Agrobacterium group</taxon>
        <taxon>Xaviernesmea</taxon>
    </lineage>
</organism>
<sequence length="354" mass="39993">MNDFEEQNAGFSGLAGLFNQKPTLPDPFGLSSLFDSLKQDSVRTRSSWNDRFSHWETAESTTETKAIERARDMVHSALRENKWLANEGVVFGPQGSFTNRTNVRNEADIDLRVQHPSLRIECDPNVNFQAAYQAGTYFDTGRSFANIAQYMRTEISRDLKAYFGKGAVDDTGKKAIRVNGVDGSRGEVDVVPCFTLHHIRAGAGFVPFNTAQGVAILSTDGSWTMNYPEQHIANGRLKRATTGHQFKRMVRIVKRLQTDMEEYGVLEERVPSFLIECLVYLVEDHHFVYNEDRYDRVKRVLGRVSEILSQGGFLSPYLLLEINGIKPLFGSSQAWTLDKAQRFVNSALRHLGSR</sequence>
<dbReference type="EMBL" id="MKIP01000051">
    <property type="protein sequence ID" value="OLP59595.1"/>
    <property type="molecule type" value="Genomic_DNA"/>
</dbReference>
<evidence type="ECO:0000256" key="1">
    <source>
        <dbReference type="ARBA" id="ARBA00022679"/>
    </source>
</evidence>
<evidence type="ECO:0000256" key="3">
    <source>
        <dbReference type="ARBA" id="ARBA00022741"/>
    </source>
</evidence>
<keyword evidence="7" id="KW-1185">Reference proteome</keyword>
<accession>A0A1Q9AVX9</accession>
<keyword evidence="4" id="KW-0051">Antiviral defense</keyword>